<dbReference type="Proteomes" id="UP000094008">
    <property type="component" value="Unassembled WGS sequence"/>
</dbReference>
<proteinExistence type="predicted"/>
<dbReference type="InterPro" id="IPR027417">
    <property type="entry name" value="P-loop_NTPase"/>
</dbReference>
<dbReference type="OrthoDB" id="1649389at2"/>
<keyword evidence="1" id="KW-0418">Kinase</keyword>
<dbReference type="Gene3D" id="3.40.50.300">
    <property type="entry name" value="P-loop containing nucleotide triphosphate hydrolases"/>
    <property type="match status" value="1"/>
</dbReference>
<evidence type="ECO:0000313" key="2">
    <source>
        <dbReference type="Proteomes" id="UP000094008"/>
    </source>
</evidence>
<dbReference type="AlphaFoldDB" id="A0A1A0W6V8"/>
<organism evidence="1 2">
    <name type="scientific">Mycolicibacterium peregrinum</name>
    <name type="common">Mycobacterium peregrinum</name>
    <dbReference type="NCBI Taxonomy" id="43304"/>
    <lineage>
        <taxon>Bacteria</taxon>
        <taxon>Bacillati</taxon>
        <taxon>Actinomycetota</taxon>
        <taxon>Actinomycetes</taxon>
        <taxon>Mycobacteriales</taxon>
        <taxon>Mycobacteriaceae</taxon>
        <taxon>Mycolicibacterium</taxon>
    </lineage>
</organism>
<comment type="caution">
    <text evidence="1">The sequence shown here is derived from an EMBL/GenBank/DDBJ whole genome shotgun (WGS) entry which is preliminary data.</text>
</comment>
<sequence length="182" mass="19909">MTTGIIDLTGPPGSGKSTIAGHVARTYRRGVHLHTDDFWHAIVAGAIPPHRPEADDQNHTVLDVIAEAAFTYATGGFTTVVDGIVGPWMLHHFQARMDLQPRIPVHYIVLFPNREATLSRATSRKGPNALTDRQPILDLWDQFADLGQLNSHAFDTSDETAAETARRVLVAVETEICLLPAT</sequence>
<reference evidence="2" key="1">
    <citation type="submission" date="2016-06" db="EMBL/GenBank/DDBJ databases">
        <authorList>
            <person name="Sutton G."/>
            <person name="Brinkac L."/>
            <person name="Sanka R."/>
            <person name="Adams M."/>
            <person name="Lau E."/>
            <person name="Mehaffy C."/>
            <person name="Tameris M."/>
            <person name="Hatherill M."/>
            <person name="Hanekom W."/>
            <person name="Mahomed H."/>
            <person name="Mcshane H."/>
        </authorList>
    </citation>
    <scope>NUCLEOTIDE SEQUENCE [LARGE SCALE GENOMIC DNA]</scope>
    <source>
        <strain evidence="2">852002-10433_SCH5171157</strain>
    </source>
</reference>
<dbReference type="EMBL" id="LZSY01000080">
    <property type="protein sequence ID" value="OBB91968.1"/>
    <property type="molecule type" value="Genomic_DNA"/>
</dbReference>
<accession>A0A1A0W6V8</accession>
<keyword evidence="1" id="KW-0808">Transferase</keyword>
<dbReference type="GO" id="GO:0016301">
    <property type="term" value="F:kinase activity"/>
    <property type="evidence" value="ECO:0007669"/>
    <property type="project" value="UniProtKB-KW"/>
</dbReference>
<evidence type="ECO:0000313" key="1">
    <source>
        <dbReference type="EMBL" id="OBB91968.1"/>
    </source>
</evidence>
<protein>
    <submittedName>
        <fullName evidence="1">Shikimate kinase</fullName>
    </submittedName>
</protein>
<name>A0A1A0W6V8_MYCPR</name>
<dbReference type="RefSeq" id="WP_064881469.1">
    <property type="nucleotide sequence ID" value="NZ_LZSY01000080.1"/>
</dbReference>
<gene>
    <name evidence="1" type="ORF">A5779_22950</name>
</gene>
<dbReference type="SUPFAM" id="SSF52540">
    <property type="entry name" value="P-loop containing nucleoside triphosphate hydrolases"/>
    <property type="match status" value="1"/>
</dbReference>